<comment type="caution">
    <text evidence="1">The sequence shown here is derived from an EMBL/GenBank/DDBJ whole genome shotgun (WGS) entry which is preliminary data.</text>
</comment>
<reference evidence="1 2" key="1">
    <citation type="submission" date="2023-10" db="EMBL/GenBank/DDBJ databases">
        <title>Sorlinia euscelidii gen. nov., sp. nov., an acetic acid bacteria isolated from the gut of Euscelidius variegatus emitter.</title>
        <authorList>
            <person name="Michoud G."/>
            <person name="Marasco R."/>
            <person name="Seferji K."/>
            <person name="Gonella E."/>
            <person name="Garuglieri E."/>
            <person name="Alma A."/>
            <person name="Mapelli F."/>
            <person name="Borin S."/>
            <person name="Daffonchio D."/>
            <person name="Crotti E."/>
        </authorList>
    </citation>
    <scope>NUCLEOTIDE SEQUENCE [LARGE SCALE GENOMIC DNA]</scope>
    <source>
        <strain evidence="1 2">EV16P</strain>
    </source>
</reference>
<keyword evidence="2" id="KW-1185">Reference proteome</keyword>
<evidence type="ECO:0000313" key="2">
    <source>
        <dbReference type="Proteomes" id="UP001312908"/>
    </source>
</evidence>
<sequence>MQARVAKTRNARGQTSGSDVTPLPLNCLIRRNFYLRQVSRAASTRRTLDKWAL</sequence>
<organism evidence="1 2">
    <name type="scientific">Sorlinia euscelidii</name>
    <dbReference type="NCBI Taxonomy" id="3081148"/>
    <lineage>
        <taxon>Bacteria</taxon>
        <taxon>Pseudomonadati</taxon>
        <taxon>Pseudomonadota</taxon>
        <taxon>Alphaproteobacteria</taxon>
        <taxon>Acetobacterales</taxon>
        <taxon>Acetobacteraceae</taxon>
        <taxon>Sorlinia</taxon>
    </lineage>
</organism>
<protein>
    <submittedName>
        <fullName evidence="1">Uncharacterized protein</fullName>
    </submittedName>
</protein>
<evidence type="ECO:0000313" key="1">
    <source>
        <dbReference type="EMBL" id="MEE8659291.1"/>
    </source>
</evidence>
<dbReference type="EMBL" id="JAWJZY010000004">
    <property type="protein sequence ID" value="MEE8659291.1"/>
    <property type="molecule type" value="Genomic_DNA"/>
</dbReference>
<gene>
    <name evidence="1" type="ORF">DOFOFD_09750</name>
</gene>
<name>A0ABU7U5E4_9PROT</name>
<proteinExistence type="predicted"/>
<accession>A0ABU7U5E4</accession>
<dbReference type="Proteomes" id="UP001312908">
    <property type="component" value="Unassembled WGS sequence"/>
</dbReference>